<evidence type="ECO:0000256" key="2">
    <source>
        <dbReference type="ARBA" id="ARBA00023125"/>
    </source>
</evidence>
<sequence>MGRHAFGSEPQHCRIYRDILEHSPPGVAVPRLSGFEDRWNMPCVRHSGDLGSGRHFDGVEHFVLTFHVGGANARRLDPGFTHLTASAGALSLQEPGSPGTFASSGVVDYGHFYFRQSLFQEIAEESQVHLQTQFSDFFALFDQVATRDAASYLQRAHSDSNPPTSMEMDTRGYLLALGILRARNSSRAEPILLKSVASGCPLSIVIDFIEAHLSEPLRLSDLSDTVGMNPFHFTRVFKAEMGLTPSRYVVKRRLERGRELIEHSALSLSEIAYRVGFSSQAHMTSKFKDHFGVTPGEMRREARL</sequence>
<dbReference type="SMART" id="SM00342">
    <property type="entry name" value="HTH_ARAC"/>
    <property type="match status" value="1"/>
</dbReference>
<accession>A0ABY1PPV5</accession>
<evidence type="ECO:0000256" key="3">
    <source>
        <dbReference type="ARBA" id="ARBA00023163"/>
    </source>
</evidence>
<dbReference type="InterPro" id="IPR050204">
    <property type="entry name" value="AraC_XylS_family_regulators"/>
</dbReference>
<keyword evidence="1" id="KW-0805">Transcription regulation</keyword>
<dbReference type="RefSeq" id="WP_283404681.1">
    <property type="nucleotide sequence ID" value="NZ_BAAAEA010000006.1"/>
</dbReference>
<evidence type="ECO:0000259" key="4">
    <source>
        <dbReference type="PROSITE" id="PS01124"/>
    </source>
</evidence>
<dbReference type="PRINTS" id="PR00032">
    <property type="entry name" value="HTHARAC"/>
</dbReference>
<keyword evidence="6" id="KW-1185">Reference proteome</keyword>
<evidence type="ECO:0000256" key="1">
    <source>
        <dbReference type="ARBA" id="ARBA00023015"/>
    </source>
</evidence>
<dbReference type="Pfam" id="PF12833">
    <property type="entry name" value="HTH_18"/>
    <property type="match status" value="1"/>
</dbReference>
<evidence type="ECO:0000313" key="6">
    <source>
        <dbReference type="Proteomes" id="UP001157914"/>
    </source>
</evidence>
<dbReference type="InterPro" id="IPR018060">
    <property type="entry name" value="HTH_AraC"/>
</dbReference>
<dbReference type="EMBL" id="FXTT01000009">
    <property type="protein sequence ID" value="SMP37125.1"/>
    <property type="molecule type" value="Genomic_DNA"/>
</dbReference>
<organism evidence="5 6">
    <name type="scientific">Roseibium denhamense</name>
    <dbReference type="NCBI Taxonomy" id="76305"/>
    <lineage>
        <taxon>Bacteria</taxon>
        <taxon>Pseudomonadati</taxon>
        <taxon>Pseudomonadota</taxon>
        <taxon>Alphaproteobacteria</taxon>
        <taxon>Hyphomicrobiales</taxon>
        <taxon>Stappiaceae</taxon>
        <taxon>Roseibium</taxon>
    </lineage>
</organism>
<dbReference type="InterPro" id="IPR009057">
    <property type="entry name" value="Homeodomain-like_sf"/>
</dbReference>
<dbReference type="Gene3D" id="1.10.10.60">
    <property type="entry name" value="Homeodomain-like"/>
    <property type="match status" value="2"/>
</dbReference>
<comment type="caution">
    <text evidence="5">The sequence shown here is derived from an EMBL/GenBank/DDBJ whole genome shotgun (WGS) entry which is preliminary data.</text>
</comment>
<name>A0ABY1PPV5_9HYPH</name>
<dbReference type="PANTHER" id="PTHR46796">
    <property type="entry name" value="HTH-TYPE TRANSCRIPTIONAL ACTIVATOR RHAS-RELATED"/>
    <property type="match status" value="1"/>
</dbReference>
<dbReference type="InterPro" id="IPR020449">
    <property type="entry name" value="Tscrpt_reg_AraC-type_HTH"/>
</dbReference>
<dbReference type="SUPFAM" id="SSF46689">
    <property type="entry name" value="Homeodomain-like"/>
    <property type="match status" value="2"/>
</dbReference>
<keyword evidence="3" id="KW-0804">Transcription</keyword>
<evidence type="ECO:0000313" key="5">
    <source>
        <dbReference type="EMBL" id="SMP37125.1"/>
    </source>
</evidence>
<dbReference type="PROSITE" id="PS01124">
    <property type="entry name" value="HTH_ARAC_FAMILY_2"/>
    <property type="match status" value="1"/>
</dbReference>
<dbReference type="PANTHER" id="PTHR46796:SF6">
    <property type="entry name" value="ARAC SUBFAMILY"/>
    <property type="match status" value="1"/>
</dbReference>
<proteinExistence type="predicted"/>
<dbReference type="Proteomes" id="UP001157914">
    <property type="component" value="Unassembled WGS sequence"/>
</dbReference>
<protein>
    <submittedName>
        <fullName evidence="5">AraC family transcriptional regulator</fullName>
    </submittedName>
</protein>
<feature type="domain" description="HTH araC/xylS-type" evidence="4">
    <location>
        <begin position="203"/>
        <end position="301"/>
    </location>
</feature>
<gene>
    <name evidence="5" type="ORF">SAMN06265374_4496</name>
</gene>
<keyword evidence="2" id="KW-0238">DNA-binding</keyword>
<reference evidence="5 6" key="1">
    <citation type="submission" date="2017-05" db="EMBL/GenBank/DDBJ databases">
        <authorList>
            <person name="Varghese N."/>
            <person name="Submissions S."/>
        </authorList>
    </citation>
    <scope>NUCLEOTIDE SEQUENCE [LARGE SCALE GENOMIC DNA]</scope>
    <source>
        <strain evidence="5 6">DSM 15949</strain>
    </source>
</reference>